<reference evidence="2" key="1">
    <citation type="journal article" date="2019" name="Sci. Rep.">
        <title>Draft genome of Tanacetum cinerariifolium, the natural source of mosquito coil.</title>
        <authorList>
            <person name="Yamashiro T."/>
            <person name="Shiraishi A."/>
            <person name="Satake H."/>
            <person name="Nakayama K."/>
        </authorList>
    </citation>
    <scope>NUCLEOTIDE SEQUENCE</scope>
</reference>
<dbReference type="InterPro" id="IPR036875">
    <property type="entry name" value="Znf_CCHC_sf"/>
</dbReference>
<feature type="region of interest" description="Disordered" evidence="1">
    <location>
        <begin position="1"/>
        <end position="46"/>
    </location>
</feature>
<dbReference type="GO" id="GO:0008270">
    <property type="term" value="F:zinc ion binding"/>
    <property type="evidence" value="ECO:0007669"/>
    <property type="project" value="InterPro"/>
</dbReference>
<evidence type="ECO:0000256" key="1">
    <source>
        <dbReference type="SAM" id="MobiDB-lite"/>
    </source>
</evidence>
<comment type="caution">
    <text evidence="2">The sequence shown here is derived from an EMBL/GenBank/DDBJ whole genome shotgun (WGS) entry which is preliminary data.</text>
</comment>
<protein>
    <submittedName>
        <fullName evidence="2">Retrovirus-related Pol polyprotein from transposon TNT 1-94</fullName>
    </submittedName>
</protein>
<sequence length="494" mass="56098">MSNQSEDIQAAGKDNEEYIIQSIDEGHSRWEGSEIASGTNGPYLGPEQDRVVADRSQAEKDRLRADICATNILLYGSELIKDDHEPQLYDEFEHFGQHKGENIHDYYVGFPKLINDMIHINMTMPKIQLNSKFVNNMLPEWVPPQPSYIPPVTYQPQFTDNTQLDIAIVQNGRVVVQNVQGRQNKVQGNNAKGIVALGNRGAQYRAGNSNDGQGKPIKCYNCNVICHIARNCNQPKRLQNSDYFKEKMLLMQAQENEVDLDEEQLLFLAGGQPNTFDDETMFMANLSFADPVYDEAGPSYDSNTLSEVHDHDNFLDNMNESHEEHEMNNDVQLDDVVDSDTKYTSNSNIISYEQYVQENKDQVVHSEVSSVPNDVVIIITNDVYEQDALYVTSNKPNNTVNASLTAELARYKELAEQVQPALYNGHEIVKTNHARALVHNSENTLEIAETTRKQMIEKMKEPECVKKKVKIAPHDYSKENYLVTFTPQKQLTSE</sequence>
<organism evidence="2">
    <name type="scientific">Tanacetum cinerariifolium</name>
    <name type="common">Dalmatian daisy</name>
    <name type="synonym">Chrysanthemum cinerariifolium</name>
    <dbReference type="NCBI Taxonomy" id="118510"/>
    <lineage>
        <taxon>Eukaryota</taxon>
        <taxon>Viridiplantae</taxon>
        <taxon>Streptophyta</taxon>
        <taxon>Embryophyta</taxon>
        <taxon>Tracheophyta</taxon>
        <taxon>Spermatophyta</taxon>
        <taxon>Magnoliopsida</taxon>
        <taxon>eudicotyledons</taxon>
        <taxon>Gunneridae</taxon>
        <taxon>Pentapetalae</taxon>
        <taxon>asterids</taxon>
        <taxon>campanulids</taxon>
        <taxon>Asterales</taxon>
        <taxon>Asteraceae</taxon>
        <taxon>Asteroideae</taxon>
        <taxon>Anthemideae</taxon>
        <taxon>Anthemidinae</taxon>
        <taxon>Tanacetum</taxon>
    </lineage>
</organism>
<dbReference type="EMBL" id="BKCJ010002364">
    <property type="protein sequence ID" value="GEU48050.1"/>
    <property type="molecule type" value="Genomic_DNA"/>
</dbReference>
<evidence type="ECO:0000313" key="2">
    <source>
        <dbReference type="EMBL" id="GEU48050.1"/>
    </source>
</evidence>
<accession>A0A6L2KH00</accession>
<gene>
    <name evidence="2" type="ORF">Tci_020028</name>
</gene>
<dbReference type="GO" id="GO:0003676">
    <property type="term" value="F:nucleic acid binding"/>
    <property type="evidence" value="ECO:0007669"/>
    <property type="project" value="InterPro"/>
</dbReference>
<dbReference type="SUPFAM" id="SSF57756">
    <property type="entry name" value="Retrovirus zinc finger-like domains"/>
    <property type="match status" value="1"/>
</dbReference>
<name>A0A6L2KH00_TANCI</name>
<proteinExistence type="predicted"/>
<dbReference type="AlphaFoldDB" id="A0A6L2KH00"/>